<sequence>NQHQGLPDIKTVDSNAYLGITLDNNLSWTGHIKQLCKKLNSNLFVIRRMIQISDKKTALTAYYSLFESNLRYGLLAWGGTSSTNLQTVLVIQKRAIRTLNGLGSRETCRDAFKELKIMTIVSLYILEAILYVVKSGQTRMGDQHNYNTRHRRNFLLEAHHLSLVKKKPSYSGAAFYNQLPEELRRLPEEKLKTSLRNWLLDRSVYSIQEFLDWRNQR</sequence>
<dbReference type="AlphaFoldDB" id="A0A1B6JW15"/>
<protein>
    <recommendedName>
        <fullName evidence="2">Alkylated DNA repair protein AlkB homologue 8 N-terminal domain-containing protein</fullName>
    </recommendedName>
</protein>
<evidence type="ECO:0000313" key="1">
    <source>
        <dbReference type="EMBL" id="JAT03114.1"/>
    </source>
</evidence>
<gene>
    <name evidence="1" type="ORF">g.46527</name>
</gene>
<reference evidence="1" key="1">
    <citation type="submission" date="2015-11" db="EMBL/GenBank/DDBJ databases">
        <title>De novo transcriptome assembly of four potential Pierce s Disease insect vectors from Arizona vineyards.</title>
        <authorList>
            <person name="Tassone E.E."/>
        </authorList>
    </citation>
    <scope>NUCLEOTIDE SEQUENCE</scope>
</reference>
<accession>A0A1B6JW15</accession>
<name>A0A1B6JW15_9HEMI</name>
<dbReference type="EMBL" id="GECU01004593">
    <property type="protein sequence ID" value="JAT03114.1"/>
    <property type="molecule type" value="Transcribed_RNA"/>
</dbReference>
<organism evidence="1">
    <name type="scientific">Homalodisca liturata</name>
    <dbReference type="NCBI Taxonomy" id="320908"/>
    <lineage>
        <taxon>Eukaryota</taxon>
        <taxon>Metazoa</taxon>
        <taxon>Ecdysozoa</taxon>
        <taxon>Arthropoda</taxon>
        <taxon>Hexapoda</taxon>
        <taxon>Insecta</taxon>
        <taxon>Pterygota</taxon>
        <taxon>Neoptera</taxon>
        <taxon>Paraneoptera</taxon>
        <taxon>Hemiptera</taxon>
        <taxon>Auchenorrhyncha</taxon>
        <taxon>Membracoidea</taxon>
        <taxon>Cicadellidae</taxon>
        <taxon>Cicadellinae</taxon>
        <taxon>Proconiini</taxon>
        <taxon>Homalodisca</taxon>
    </lineage>
</organism>
<feature type="non-terminal residue" evidence="1">
    <location>
        <position position="1"/>
    </location>
</feature>
<evidence type="ECO:0008006" key="2">
    <source>
        <dbReference type="Google" id="ProtNLM"/>
    </source>
</evidence>
<proteinExistence type="predicted"/>